<comment type="caution">
    <text evidence="2">The sequence shown here is derived from an EMBL/GenBank/DDBJ whole genome shotgun (WGS) entry which is preliminary data.</text>
</comment>
<name>A0ABX2FAM0_9PSEU</name>
<dbReference type="InterPro" id="IPR036527">
    <property type="entry name" value="SCP2_sterol-bd_dom_sf"/>
</dbReference>
<keyword evidence="2" id="KW-0413">Isomerase</keyword>
<evidence type="ECO:0000313" key="2">
    <source>
        <dbReference type="EMBL" id="NRN67937.1"/>
    </source>
</evidence>
<dbReference type="Pfam" id="PF11716">
    <property type="entry name" value="MDMPI_N"/>
    <property type="match status" value="1"/>
</dbReference>
<sequence>MTEAATGLFLSTVDKVPDDGFTAEVLPGWTRAHVVAHVAANADALRRLIAWARTGVPTPMYASAGDRAREIELGAARPPAELRAQVRATATAFAEDVASLPGDRWRAEVVTAQGRTVPASEILWLRTREVAVHAVDLDAGTDFADLPDGVCEALVADVARWRDKKANGPALTLTCAGQTWHVTGHGDPLSVTMSAPELAAWLTGRRRFPALPALPPWL</sequence>
<proteinExistence type="predicted"/>
<dbReference type="SUPFAM" id="SSF109854">
    <property type="entry name" value="DinB/YfiT-like putative metalloenzymes"/>
    <property type="match status" value="1"/>
</dbReference>
<dbReference type="InterPro" id="IPR024344">
    <property type="entry name" value="MDMPI_metal-binding"/>
</dbReference>
<keyword evidence="3" id="KW-1185">Reference proteome</keyword>
<dbReference type="GO" id="GO:0016853">
    <property type="term" value="F:isomerase activity"/>
    <property type="evidence" value="ECO:0007669"/>
    <property type="project" value="UniProtKB-KW"/>
</dbReference>
<reference evidence="2 3" key="1">
    <citation type="submission" date="2020-01" db="EMBL/GenBank/DDBJ databases">
        <title>Kibdelosporangium persica a novel Actinomycetes from a hot desert in Iran.</title>
        <authorList>
            <person name="Safaei N."/>
            <person name="Zaburannyi N."/>
            <person name="Mueller R."/>
            <person name="Wink J."/>
        </authorList>
    </citation>
    <scope>NUCLEOTIDE SEQUENCE [LARGE SCALE GENOMIC DNA]</scope>
    <source>
        <strain evidence="2 3">4NS15</strain>
    </source>
</reference>
<dbReference type="Proteomes" id="UP000763557">
    <property type="component" value="Unassembled WGS sequence"/>
</dbReference>
<organism evidence="2 3">
    <name type="scientific">Kibdelosporangium persicum</name>
    <dbReference type="NCBI Taxonomy" id="2698649"/>
    <lineage>
        <taxon>Bacteria</taxon>
        <taxon>Bacillati</taxon>
        <taxon>Actinomycetota</taxon>
        <taxon>Actinomycetes</taxon>
        <taxon>Pseudonocardiales</taxon>
        <taxon>Pseudonocardiaceae</taxon>
        <taxon>Kibdelosporangium</taxon>
    </lineage>
</organism>
<dbReference type="InterPro" id="IPR017517">
    <property type="entry name" value="Maleyloyr_isom"/>
</dbReference>
<evidence type="ECO:0000259" key="1">
    <source>
        <dbReference type="Pfam" id="PF11716"/>
    </source>
</evidence>
<dbReference type="SUPFAM" id="SSF55718">
    <property type="entry name" value="SCP-like"/>
    <property type="match status" value="1"/>
</dbReference>
<dbReference type="NCBIfam" id="TIGR03083">
    <property type="entry name" value="maleylpyruvate isomerase family mycothiol-dependent enzyme"/>
    <property type="match status" value="1"/>
</dbReference>
<protein>
    <submittedName>
        <fullName evidence="2">Mycothiol-dependent maleylpyruvate isomerase</fullName>
    </submittedName>
</protein>
<dbReference type="RefSeq" id="WP_173136473.1">
    <property type="nucleotide sequence ID" value="NZ_CBCSGW010000009.1"/>
</dbReference>
<dbReference type="Gene3D" id="3.30.1050.20">
    <property type="match status" value="1"/>
</dbReference>
<dbReference type="EMBL" id="JAAATY010000017">
    <property type="protein sequence ID" value="NRN67937.1"/>
    <property type="molecule type" value="Genomic_DNA"/>
</dbReference>
<feature type="domain" description="Mycothiol-dependent maleylpyruvate isomerase metal-binding" evidence="1">
    <location>
        <begin position="6"/>
        <end position="137"/>
    </location>
</feature>
<accession>A0ABX2FAM0</accession>
<dbReference type="InterPro" id="IPR034660">
    <property type="entry name" value="DinB/YfiT-like"/>
</dbReference>
<dbReference type="Gene3D" id="1.20.120.450">
    <property type="entry name" value="dinb family like domain"/>
    <property type="match status" value="1"/>
</dbReference>
<evidence type="ECO:0000313" key="3">
    <source>
        <dbReference type="Proteomes" id="UP000763557"/>
    </source>
</evidence>
<gene>
    <name evidence="2" type="ORF">GC106_51780</name>
</gene>